<dbReference type="InterPro" id="IPR011990">
    <property type="entry name" value="TPR-like_helical_dom_sf"/>
</dbReference>
<organism evidence="1 2">
    <name type="scientific">Methanosarcina baikalica</name>
    <dbReference type="NCBI Taxonomy" id="3073890"/>
    <lineage>
        <taxon>Archaea</taxon>
        <taxon>Methanobacteriati</taxon>
        <taxon>Methanobacteriota</taxon>
        <taxon>Stenosarchaea group</taxon>
        <taxon>Methanomicrobia</taxon>
        <taxon>Methanosarcinales</taxon>
        <taxon>Methanosarcinaceae</taxon>
        <taxon>Methanosarcina</taxon>
    </lineage>
</organism>
<dbReference type="Proteomes" id="UP001246244">
    <property type="component" value="Unassembled WGS sequence"/>
</dbReference>
<dbReference type="Gene3D" id="1.25.40.10">
    <property type="entry name" value="Tetratricopeptide repeat domain"/>
    <property type="match status" value="4"/>
</dbReference>
<comment type="caution">
    <text evidence="1">The sequence shown here is derived from an EMBL/GenBank/DDBJ whole genome shotgun (WGS) entry which is preliminary data.</text>
</comment>
<dbReference type="EMBL" id="JAVKPK010000025">
    <property type="protein sequence ID" value="MDR7665655.1"/>
    <property type="molecule type" value="Genomic_DNA"/>
</dbReference>
<proteinExistence type="predicted"/>
<evidence type="ECO:0000313" key="1">
    <source>
        <dbReference type="EMBL" id="MDR7665655.1"/>
    </source>
</evidence>
<dbReference type="RefSeq" id="WP_310575682.1">
    <property type="nucleotide sequence ID" value="NZ_JAVKPK010000025.1"/>
</dbReference>
<name>A0ABU2D0Z1_9EURY</name>
<gene>
    <name evidence="1" type="ORF">RG963_07680</name>
</gene>
<dbReference type="InterPro" id="IPR019734">
    <property type="entry name" value="TPR_rpt"/>
</dbReference>
<keyword evidence="2" id="KW-1185">Reference proteome</keyword>
<dbReference type="SUPFAM" id="SSF48452">
    <property type="entry name" value="TPR-like"/>
    <property type="match status" value="1"/>
</dbReference>
<reference evidence="2" key="1">
    <citation type="submission" date="2023-07" db="EMBL/GenBank/DDBJ databases">
        <title>Whole-genome sequencing of a new Methanosarcina sp. Z-7115.</title>
        <authorList>
            <person name="Zhilina T.N."/>
            <person name="Merkel A.Y."/>
        </authorList>
    </citation>
    <scope>NUCLEOTIDE SEQUENCE [LARGE SCALE GENOMIC DNA]</scope>
    <source>
        <strain evidence="2">Z-7115</strain>
    </source>
</reference>
<accession>A0ABU2D0Z1</accession>
<evidence type="ECO:0000313" key="2">
    <source>
        <dbReference type="Proteomes" id="UP001246244"/>
    </source>
</evidence>
<dbReference type="SMART" id="SM00028">
    <property type="entry name" value="TPR"/>
    <property type="match status" value="4"/>
</dbReference>
<sequence>MADLNEYDDSILWYLFLSWELKNSGKLAEANKTLVRLLQKYYPKASHIIGWEKYAAALLVHVYDVSEEAFYQFQRDFFKDNHRLILCEYLSMSGYFVAAEKVVSDITDLVDKVNALILIGIAQMQEGKIDDAISSLNFAMDLSIDIKDLKKRVEIQLIIKESQAKVYGFSSLVKTEQSDSFCEEFENKVLNNFNSEISAAKEIRDIDRKINRLVFIAEIQSRKGDKKLAQKSFVIAIKYAQQIPESESQELRQFSESSFESSANVRLISAKAVKLSYIAKTQAEVDDFISALETSYKIEDRVIRAEALAYIVKKQADNRDLTSATEISQKIESEMEKEIFEFTKMSTRGINHLQGMASLEDCGFDLETGPIISILYSYLKALASIAVNQAKCGKKELASDTFYKAIKLARRHLGGMWIIYLKPVIKAMVKVNVFAFDIESSYWIETKSLKDETLVKIVEILAKQNDFRLAVDIVSSINDQNEEVRLLTFIAEDCTDKKDALLALEFAQIVVRGMKRKEYKAINLTIIAKAAARIEEKKLAKKIFKKALKMALSIDHKLWLLPPELNDKQLNIHTLSVETSKTIQINSKRWNTLKAISKAQAEVGFYTDAIATANKIEFYLKKEEAMQLIAIEQVKSGNVTSAFETINKMVDLDPKYHALNSILNEVIEPHDLEYAIRKAEQIGVKQIDRLLGSLVKAYVKLGDLDSATCTAMKIEWNWGKEEALKYVAKAKAETGDFSSAFTIIQNFENDSVYSEALEFIAKAQAKKNDFTSALKTVQGITNEHKLYRHNALEFIAVAQASVGNYISAIDTVKMIEGISKQEKVLVAIAKEQGSTNRDIEAKSTLNTAVNLTMDICDDGEKSEALISIINVNAGNNDRIVKIAETILTDRAENLSDIAEALILIGDFDNFKKLLIPCSYYLESAFDMCRFLVKLYPDNSQAILKIINESEILLSDFSFLTDLNPSKKLSIKDTKFSPKATLATIYEKLCKKYGLTY</sequence>
<protein>
    <submittedName>
        <fullName evidence="1">Uncharacterized protein</fullName>
    </submittedName>
</protein>